<dbReference type="Gene3D" id="3.40.50.10610">
    <property type="entry name" value="ABC-type transport auxiliary lipoprotein component"/>
    <property type="match status" value="1"/>
</dbReference>
<feature type="domain" description="DUF4384" evidence="2">
    <location>
        <begin position="280"/>
        <end position="362"/>
    </location>
</feature>
<evidence type="ECO:0000259" key="2">
    <source>
        <dbReference type="Pfam" id="PF14326"/>
    </source>
</evidence>
<feature type="region of interest" description="Disordered" evidence="1">
    <location>
        <begin position="1"/>
        <end position="22"/>
    </location>
</feature>
<sequence length="437" mass="45766">MKPVCCHTHKHPHAAGAPSSRRATHGLTPLLIAVVLPLLPLVSQGQQAAGGAGGVTIEALTEFDRDDGSWESDLDSERDAGWDTGDAAEPAAPEKPRIAVYAFKIRGNLGIPDAGAIIAEWMISALEATNRFTLMERVLLQQVIEEQELQTSYLADESTLAAEAGRLYGVEAVVSGTVLQWGETISIVARLVDTSTGIIREAAEVKTRNRQDIPDEIALLARKLAGPAPAPVPAPASATQPVTVATTTAATTAATAVTRRTPIEQNPARLAITVLPHPHLRLGEEMRIRITSQAPGYLTVIDINALGEVAQVYPLGPAPPADGASGQIRAGGSIVIPDPYSGLRFTAAEPSGRGHLVAVLSTLPVDPDTLTAAQVAWPHAGPSTGPAAGSAAGPVIGQAQADAVDVDRILARLQQSLDEQHAARPWSMSVADYLIEY</sequence>
<comment type="caution">
    <text evidence="3">The sequence shown here is derived from an EMBL/GenBank/DDBJ whole genome shotgun (WGS) entry which is preliminary data.</text>
</comment>
<dbReference type="RefSeq" id="WP_150093945.1">
    <property type="nucleotide sequence ID" value="NZ_JBFUOH010000053.1"/>
</dbReference>
<dbReference type="EMBL" id="VWXX01000024">
    <property type="protein sequence ID" value="KAA6184091.1"/>
    <property type="molecule type" value="Genomic_DNA"/>
</dbReference>
<feature type="region of interest" description="Disordered" evidence="1">
    <location>
        <begin position="66"/>
        <end position="91"/>
    </location>
</feature>
<dbReference type="Proteomes" id="UP000322981">
    <property type="component" value="Unassembled WGS sequence"/>
</dbReference>
<dbReference type="InterPro" id="IPR005534">
    <property type="entry name" value="Curli_assmbl/transp-comp_CsgG"/>
</dbReference>
<dbReference type="Pfam" id="PF14326">
    <property type="entry name" value="DUF4384"/>
    <property type="match status" value="1"/>
</dbReference>
<proteinExistence type="predicted"/>
<dbReference type="OrthoDB" id="6126039at2"/>
<evidence type="ECO:0000256" key="1">
    <source>
        <dbReference type="SAM" id="MobiDB-lite"/>
    </source>
</evidence>
<organism evidence="3 4">
    <name type="scientific">Thiohalocapsa marina</name>
    <dbReference type="NCBI Taxonomy" id="424902"/>
    <lineage>
        <taxon>Bacteria</taxon>
        <taxon>Pseudomonadati</taxon>
        <taxon>Pseudomonadota</taxon>
        <taxon>Gammaproteobacteria</taxon>
        <taxon>Chromatiales</taxon>
        <taxon>Chromatiaceae</taxon>
        <taxon>Thiohalocapsa</taxon>
    </lineage>
</organism>
<protein>
    <submittedName>
        <fullName evidence="3">DUF4384 domain-containing protein</fullName>
    </submittedName>
</protein>
<gene>
    <name evidence="3" type="ORF">F2Q65_13545</name>
</gene>
<reference evidence="3 4" key="1">
    <citation type="submission" date="2019-09" db="EMBL/GenBank/DDBJ databases">
        <title>Whole-genome sequence of the purple sulfur bacterium Thiohalocapsa marina DSM 19078.</title>
        <authorList>
            <person name="Kyndt J.A."/>
            <person name="Meyer T.E."/>
        </authorList>
    </citation>
    <scope>NUCLEOTIDE SEQUENCE [LARGE SCALE GENOMIC DNA]</scope>
    <source>
        <strain evidence="3 4">DSM 19078</strain>
    </source>
</reference>
<evidence type="ECO:0000313" key="4">
    <source>
        <dbReference type="Proteomes" id="UP000322981"/>
    </source>
</evidence>
<dbReference type="AlphaFoldDB" id="A0A5M8FLU4"/>
<evidence type="ECO:0000313" key="3">
    <source>
        <dbReference type="EMBL" id="KAA6184091.1"/>
    </source>
</evidence>
<dbReference type="InterPro" id="IPR025493">
    <property type="entry name" value="DUF4384"/>
</dbReference>
<name>A0A5M8FLU4_9GAMM</name>
<keyword evidence="4" id="KW-1185">Reference proteome</keyword>
<dbReference type="Pfam" id="PF03783">
    <property type="entry name" value="CsgG"/>
    <property type="match status" value="1"/>
</dbReference>
<accession>A0A5M8FLU4</accession>
<dbReference type="GO" id="GO:0030288">
    <property type="term" value="C:outer membrane-bounded periplasmic space"/>
    <property type="evidence" value="ECO:0007669"/>
    <property type="project" value="InterPro"/>
</dbReference>